<organism evidence="4 5">
    <name type="scientific">Batrachochytrium salamandrivorans</name>
    <dbReference type="NCBI Taxonomy" id="1357716"/>
    <lineage>
        <taxon>Eukaryota</taxon>
        <taxon>Fungi</taxon>
        <taxon>Fungi incertae sedis</taxon>
        <taxon>Chytridiomycota</taxon>
        <taxon>Chytridiomycota incertae sedis</taxon>
        <taxon>Chytridiomycetes</taxon>
        <taxon>Rhizophydiales</taxon>
        <taxon>Rhizophydiales incertae sedis</taxon>
        <taxon>Batrachochytrium</taxon>
    </lineage>
</organism>
<dbReference type="EMBL" id="JAFCIX010000344">
    <property type="protein sequence ID" value="KAH6593818.1"/>
    <property type="molecule type" value="Genomic_DNA"/>
</dbReference>
<dbReference type="InterPro" id="IPR000727">
    <property type="entry name" value="T_SNARE_dom"/>
</dbReference>
<reference evidence="4 5" key="1">
    <citation type="submission" date="2021-02" db="EMBL/GenBank/DDBJ databases">
        <title>Variation within the Batrachochytrium salamandrivorans European outbreak.</title>
        <authorList>
            <person name="Kelly M."/>
            <person name="Pasmans F."/>
            <person name="Shea T.P."/>
            <person name="Munoz J.F."/>
            <person name="Carranza S."/>
            <person name="Cuomo C.A."/>
            <person name="Martel A."/>
        </authorList>
    </citation>
    <scope>NUCLEOTIDE SEQUENCE [LARGE SCALE GENOMIC DNA]</scope>
    <source>
        <strain evidence="4 5">AMFP18/2</strain>
    </source>
</reference>
<dbReference type="SMART" id="SM00397">
    <property type="entry name" value="t_SNARE"/>
    <property type="match status" value="1"/>
</dbReference>
<evidence type="ECO:0000256" key="1">
    <source>
        <dbReference type="ARBA" id="ARBA00009480"/>
    </source>
</evidence>
<feature type="compositionally biased region" description="Basic and acidic residues" evidence="2">
    <location>
        <begin position="174"/>
        <end position="201"/>
    </location>
</feature>
<keyword evidence="5" id="KW-1185">Reference proteome</keyword>
<sequence>MSHPSSRNGRGAWEDTDGGRSRSQGRPSHHGGGGGGGGSGGGGDGGGSRWANAASAAERSRHAPPGSRSYQDDEEDWDNSEWLQNKTKETQGESLSSTRRALQRLNETHATAQNNMGMMNQQSEQLHKIECRIDVAENQAKVNDAKVDHLKAVNRFFMLPSFGKGKAKRREAKLKKQEEEGKPTSKHAREREGEWEARNRQQNEFQSQYNARPSGPAGHTTASGAAQNGSRYDRIYTTPQGVDRDDVEEELDSNLNDISSGLSRLKMMGQAMNSELDSQTKQLNRIHDRTDSSRDYMGRLNNKMDHFAPKGKK</sequence>
<dbReference type="CDD" id="cd15856">
    <property type="entry name" value="SNARE_SNAP29C"/>
    <property type="match status" value="1"/>
</dbReference>
<evidence type="ECO:0000256" key="2">
    <source>
        <dbReference type="SAM" id="MobiDB-lite"/>
    </source>
</evidence>
<dbReference type="PANTHER" id="PTHR19305">
    <property type="entry name" value="SYNAPTOSOMAL ASSOCIATED PROTEIN"/>
    <property type="match status" value="1"/>
</dbReference>
<proteinExistence type="inferred from homology"/>
<gene>
    <name evidence="4" type="ORF">BASA50_007044</name>
</gene>
<dbReference type="CDD" id="cd15886">
    <property type="entry name" value="SNARE_SEC9N"/>
    <property type="match status" value="1"/>
</dbReference>
<feature type="region of interest" description="Disordered" evidence="2">
    <location>
        <begin position="1"/>
        <end position="116"/>
    </location>
</feature>
<feature type="compositionally biased region" description="Polar residues" evidence="2">
    <location>
        <begin position="202"/>
        <end position="211"/>
    </location>
</feature>
<feature type="region of interest" description="Disordered" evidence="2">
    <location>
        <begin position="289"/>
        <end position="313"/>
    </location>
</feature>
<dbReference type="PANTHER" id="PTHR19305:SF9">
    <property type="entry name" value="SYNAPTOSOMAL-ASSOCIATED PROTEIN 29"/>
    <property type="match status" value="1"/>
</dbReference>
<comment type="similarity">
    <text evidence="1">Belongs to the SNAP-25 family.</text>
</comment>
<accession>A0ABQ8FAV4</accession>
<name>A0ABQ8FAV4_9FUNG</name>
<dbReference type="Gene3D" id="1.20.5.110">
    <property type="match status" value="2"/>
</dbReference>
<evidence type="ECO:0000259" key="3">
    <source>
        <dbReference type="PROSITE" id="PS50192"/>
    </source>
</evidence>
<protein>
    <recommendedName>
        <fullName evidence="3">t-SNARE coiled-coil homology domain-containing protein</fullName>
    </recommendedName>
</protein>
<evidence type="ECO:0000313" key="5">
    <source>
        <dbReference type="Proteomes" id="UP001648503"/>
    </source>
</evidence>
<feature type="region of interest" description="Disordered" evidence="2">
    <location>
        <begin position="164"/>
        <end position="241"/>
    </location>
</feature>
<feature type="domain" description="T-SNARE coiled-coil homology" evidence="3">
    <location>
        <begin position="245"/>
        <end position="307"/>
    </location>
</feature>
<dbReference type="Proteomes" id="UP001648503">
    <property type="component" value="Unassembled WGS sequence"/>
</dbReference>
<feature type="compositionally biased region" description="Polar residues" evidence="2">
    <location>
        <begin position="220"/>
        <end position="230"/>
    </location>
</feature>
<feature type="compositionally biased region" description="Gly residues" evidence="2">
    <location>
        <begin position="30"/>
        <end position="48"/>
    </location>
</feature>
<dbReference type="SUPFAM" id="SSF58038">
    <property type="entry name" value="SNARE fusion complex"/>
    <property type="match status" value="2"/>
</dbReference>
<comment type="caution">
    <text evidence="4">The sequence shown here is derived from an EMBL/GenBank/DDBJ whole genome shotgun (WGS) entry which is preliminary data.</text>
</comment>
<evidence type="ECO:0000313" key="4">
    <source>
        <dbReference type="EMBL" id="KAH6593818.1"/>
    </source>
</evidence>
<dbReference type="PROSITE" id="PS50192">
    <property type="entry name" value="T_SNARE"/>
    <property type="match status" value="1"/>
</dbReference>